<evidence type="ECO:0000313" key="3">
    <source>
        <dbReference type="Proteomes" id="UP000033874"/>
    </source>
</evidence>
<dbReference type="PATRIC" id="fig|56193.3.peg.3275"/>
<keyword evidence="1" id="KW-0812">Transmembrane</keyword>
<feature type="transmembrane region" description="Helical" evidence="1">
    <location>
        <begin position="78"/>
        <end position="104"/>
    </location>
</feature>
<dbReference type="Pfam" id="PF19622">
    <property type="entry name" value="DUF6127"/>
    <property type="match status" value="1"/>
</dbReference>
<dbReference type="STRING" id="56193.YP76_15665"/>
<evidence type="ECO:0000313" key="2">
    <source>
        <dbReference type="EMBL" id="KKW91042.1"/>
    </source>
</evidence>
<dbReference type="Proteomes" id="UP000033874">
    <property type="component" value="Unassembled WGS sequence"/>
</dbReference>
<dbReference type="InterPro" id="IPR046130">
    <property type="entry name" value="DUF6127"/>
</dbReference>
<comment type="caution">
    <text evidence="2">The sequence shown here is derived from an EMBL/GenBank/DDBJ whole genome shotgun (WGS) entry which is preliminary data.</text>
</comment>
<sequence>MKYDGEMLARLVAQAEAQPVGTDMVMIRALIEEASELGAGRALERLGLADGGARDDVRELRELLGAWRDAKKAARGAVVAWVVRVVMALMLLGMAVKLGLLGLVHE</sequence>
<organism evidence="2 3">
    <name type="scientific">Sphingobium chungbukense</name>
    <dbReference type="NCBI Taxonomy" id="56193"/>
    <lineage>
        <taxon>Bacteria</taxon>
        <taxon>Pseudomonadati</taxon>
        <taxon>Pseudomonadota</taxon>
        <taxon>Alphaproteobacteria</taxon>
        <taxon>Sphingomonadales</taxon>
        <taxon>Sphingomonadaceae</taxon>
        <taxon>Sphingobium</taxon>
    </lineage>
</organism>
<gene>
    <name evidence="2" type="ORF">YP76_15665</name>
</gene>
<protein>
    <submittedName>
        <fullName evidence="2">Uncharacterized protein</fullName>
    </submittedName>
</protein>
<reference evidence="2 3" key="1">
    <citation type="submission" date="2015-04" db="EMBL/GenBank/DDBJ databases">
        <title>Genome sequence of aromatic hydrocarbons-degrading Sphingobium chungbukense DJ77.</title>
        <authorList>
            <person name="Kim Y.-C."/>
            <person name="Chae J.-C."/>
        </authorList>
    </citation>
    <scope>NUCLEOTIDE SEQUENCE [LARGE SCALE GENOMIC DNA]</scope>
    <source>
        <strain evidence="2 3">DJ77</strain>
    </source>
</reference>
<keyword evidence="1" id="KW-1133">Transmembrane helix</keyword>
<proteinExistence type="predicted"/>
<keyword evidence="3" id="KW-1185">Reference proteome</keyword>
<accession>A0A0M3ALN7</accession>
<keyword evidence="1" id="KW-0472">Membrane</keyword>
<dbReference type="EMBL" id="LBIC01000007">
    <property type="protein sequence ID" value="KKW91042.1"/>
    <property type="molecule type" value="Genomic_DNA"/>
</dbReference>
<evidence type="ECO:0000256" key="1">
    <source>
        <dbReference type="SAM" id="Phobius"/>
    </source>
</evidence>
<dbReference type="RefSeq" id="WP_046764558.1">
    <property type="nucleotide sequence ID" value="NZ_LBIC01000007.1"/>
</dbReference>
<name>A0A0M3ALN7_9SPHN</name>
<dbReference type="AlphaFoldDB" id="A0A0M3ALN7"/>